<evidence type="ECO:0000313" key="8">
    <source>
        <dbReference type="Proteomes" id="UP000217545"/>
    </source>
</evidence>
<dbReference type="SUPFAM" id="SSF56300">
    <property type="entry name" value="Metallo-dependent phosphatases"/>
    <property type="match status" value="1"/>
</dbReference>
<keyword evidence="2" id="KW-0378">Hydrolase</keyword>
<protein>
    <submittedName>
        <fullName evidence="7">Phosphohydrolase</fullName>
    </submittedName>
</protein>
<dbReference type="AlphaFoldDB" id="A0AAC9Z687"/>
<dbReference type="InterPro" id="IPR029052">
    <property type="entry name" value="Metallo-depent_PP-like"/>
</dbReference>
<evidence type="ECO:0000259" key="6">
    <source>
        <dbReference type="Pfam" id="PF24408"/>
    </source>
</evidence>
<keyword evidence="3" id="KW-0408">Iron</keyword>
<name>A0AAC9Z687_9RHOB</name>
<dbReference type="EMBL" id="CP010784">
    <property type="protein sequence ID" value="ATF04260.1"/>
    <property type="molecule type" value="Genomic_DNA"/>
</dbReference>
<sequence length="358" mass="39937">MLSSGKVARPDILLCAGDIADKADPLALERAWTELSSIQKDFQIPHFVATCGNHDLDTRHKENKFDPRGFLRRLTPSFPLPEYQKNDVEHLKYWSNNFSIVEGDNWRVLTINSCAYHGYGDDSQPELTRGRISDITLDEIKEELQALGSDLRLKFNVCLVHHHLKEQHSDAYADESRMRGAENLLQLLARAEFGEWFVVHGHVHRGSLYCDGGNSGPIVLSCASFSVSLQGDPTNPGVNQFYLVEFDPPQGGRHRIKGAVHAWNWAASYGWDPAENKPGCLAGRAGFGFRGDLPSFAEKLAEKVNECGRLSWSDAVSQFTELKHFLPLDLENLVGELEADSAIVVSRQGQGIREIVKA</sequence>
<proteinExistence type="inferred from homology"/>
<comment type="similarity">
    <text evidence="4">Belongs to the cyclic nucleotide phosphodiesterase class-III family.</text>
</comment>
<dbReference type="InterPro" id="IPR004843">
    <property type="entry name" value="Calcineurin-like_PHP"/>
</dbReference>
<dbReference type="GO" id="GO:0016787">
    <property type="term" value="F:hydrolase activity"/>
    <property type="evidence" value="ECO:0007669"/>
    <property type="project" value="UniProtKB-KW"/>
</dbReference>
<reference evidence="7 8" key="1">
    <citation type="journal article" date="2017" name="Front. Microbiol.">
        <title>Phaeobacter piscinae sp. nov., a species of the Roseobacter group and potential aquaculture probiont.</title>
        <authorList>
            <person name="Sonnenschein E.C."/>
            <person name="Phippen C.B.W."/>
            <person name="Nielsen K.F."/>
            <person name="Mateiu R.V."/>
            <person name="Melchiorsen J."/>
            <person name="Gram L."/>
            <person name="Overmann J."/>
            <person name="Freese H.M."/>
        </authorList>
    </citation>
    <scope>NUCLEOTIDE SEQUENCE [LARGE SCALE GENOMIC DNA]</scope>
    <source>
        <strain evidence="7 8">P63</strain>
    </source>
</reference>
<evidence type="ECO:0000256" key="2">
    <source>
        <dbReference type="ARBA" id="ARBA00022801"/>
    </source>
</evidence>
<evidence type="ECO:0000259" key="5">
    <source>
        <dbReference type="Pfam" id="PF00149"/>
    </source>
</evidence>
<accession>A0AAC9Z687</accession>
<dbReference type="GO" id="GO:0046872">
    <property type="term" value="F:metal ion binding"/>
    <property type="evidence" value="ECO:0007669"/>
    <property type="project" value="UniProtKB-KW"/>
</dbReference>
<evidence type="ECO:0000256" key="1">
    <source>
        <dbReference type="ARBA" id="ARBA00022723"/>
    </source>
</evidence>
<evidence type="ECO:0000313" key="7">
    <source>
        <dbReference type="EMBL" id="ATF04260.1"/>
    </source>
</evidence>
<dbReference type="InterPro" id="IPR057846">
    <property type="entry name" value="wHTH-Calcineurin_assc"/>
</dbReference>
<dbReference type="Gene3D" id="3.60.21.10">
    <property type="match status" value="1"/>
</dbReference>
<organism evidence="7 8">
    <name type="scientific">Phaeobacter gallaeciensis</name>
    <dbReference type="NCBI Taxonomy" id="60890"/>
    <lineage>
        <taxon>Bacteria</taxon>
        <taxon>Pseudomonadati</taxon>
        <taxon>Pseudomonadota</taxon>
        <taxon>Alphaproteobacteria</taxon>
        <taxon>Rhodobacterales</taxon>
        <taxon>Roseobacteraceae</taxon>
        <taxon>Phaeobacter</taxon>
    </lineage>
</organism>
<dbReference type="PANTHER" id="PTHR42988">
    <property type="entry name" value="PHOSPHOHYDROLASE"/>
    <property type="match status" value="1"/>
</dbReference>
<dbReference type="Proteomes" id="UP000217545">
    <property type="component" value="Chromosome"/>
</dbReference>
<gene>
    <name evidence="7" type="ORF">PhaeoP63_00143</name>
</gene>
<dbReference type="Pfam" id="PF00149">
    <property type="entry name" value="Metallophos"/>
    <property type="match status" value="1"/>
</dbReference>
<dbReference type="InterPro" id="IPR050884">
    <property type="entry name" value="CNP_phosphodiesterase-III"/>
</dbReference>
<evidence type="ECO:0000256" key="3">
    <source>
        <dbReference type="ARBA" id="ARBA00023004"/>
    </source>
</evidence>
<dbReference type="Pfam" id="PF24408">
    <property type="entry name" value="wHTH-Calcineurin_assc"/>
    <property type="match status" value="1"/>
</dbReference>
<dbReference type="PANTHER" id="PTHR42988:SF2">
    <property type="entry name" value="CYCLIC NUCLEOTIDE PHOSPHODIESTERASE CBUA0032-RELATED"/>
    <property type="match status" value="1"/>
</dbReference>
<feature type="domain" description="Calcineurin-like phosphoesterase" evidence="5">
    <location>
        <begin position="9"/>
        <end position="205"/>
    </location>
</feature>
<feature type="domain" description="Calcineurin" evidence="6">
    <location>
        <begin position="285"/>
        <end position="339"/>
    </location>
</feature>
<evidence type="ECO:0000256" key="4">
    <source>
        <dbReference type="ARBA" id="ARBA00025742"/>
    </source>
</evidence>
<keyword evidence="1" id="KW-0479">Metal-binding</keyword>